<organism evidence="1 2">
    <name type="scientific">Cordylochernes scorpioides</name>
    <dbReference type="NCBI Taxonomy" id="51811"/>
    <lineage>
        <taxon>Eukaryota</taxon>
        <taxon>Metazoa</taxon>
        <taxon>Ecdysozoa</taxon>
        <taxon>Arthropoda</taxon>
        <taxon>Chelicerata</taxon>
        <taxon>Arachnida</taxon>
        <taxon>Pseudoscorpiones</taxon>
        <taxon>Cheliferoidea</taxon>
        <taxon>Chernetidae</taxon>
        <taxon>Cordylochernes</taxon>
    </lineage>
</organism>
<protein>
    <submittedName>
        <fullName evidence="1">Uncharacterized protein</fullName>
    </submittedName>
</protein>
<evidence type="ECO:0000313" key="2">
    <source>
        <dbReference type="Proteomes" id="UP001235939"/>
    </source>
</evidence>
<sequence>MLSVHMVQAMIIMVGRSRHLPLCNWPVVQWTMLGAMVPLQEYGGAASVLVLESAAKASMLGTTSNYRQSQTFTKCAWIMVP</sequence>
<keyword evidence="2" id="KW-1185">Reference proteome</keyword>
<name>A0ABY6JVV6_9ARAC</name>
<proteinExistence type="predicted"/>
<gene>
    <name evidence="1" type="ORF">LAZ67_1001798</name>
</gene>
<dbReference type="Proteomes" id="UP001235939">
    <property type="component" value="Chromosome 01"/>
</dbReference>
<accession>A0ABY6JVV6</accession>
<evidence type="ECO:0000313" key="1">
    <source>
        <dbReference type="EMBL" id="UYV60664.1"/>
    </source>
</evidence>
<reference evidence="1 2" key="1">
    <citation type="submission" date="2022-01" db="EMBL/GenBank/DDBJ databases">
        <title>A chromosomal length assembly of Cordylochernes scorpioides.</title>
        <authorList>
            <person name="Zeh D."/>
            <person name="Zeh J."/>
        </authorList>
    </citation>
    <scope>NUCLEOTIDE SEQUENCE [LARGE SCALE GENOMIC DNA]</scope>
    <source>
        <strain evidence="1">IN4F17</strain>
        <tissue evidence="1">Whole Body</tissue>
    </source>
</reference>
<dbReference type="EMBL" id="CP092863">
    <property type="protein sequence ID" value="UYV60664.1"/>
    <property type="molecule type" value="Genomic_DNA"/>
</dbReference>